<evidence type="ECO:0000313" key="4">
    <source>
        <dbReference type="Proteomes" id="UP001295423"/>
    </source>
</evidence>
<proteinExistence type="predicted"/>
<feature type="region of interest" description="Disordered" evidence="1">
    <location>
        <begin position="376"/>
        <end position="395"/>
    </location>
</feature>
<name>A0AAD2CC90_9STRA</name>
<sequence>MGAWTVLSRLLGVGIYTVIIVQFILAFIVEKQQQPPPQTAPRRDLESPAAATNNQVVSTTPITSFVCINGQLERLELDNKIETVLNPIKEQIGGTVDIALIITENKAIYTKAKISDQRAQHEPQFTKYHEAVDYLTSKGFNVVSNAPVDHAKDPNVYTEYLWRLAQLAGDKKLKDPDFFAYDKKRAQNHVRQAISGELCYRHMAATGTDYSKGIVARWRDDVGFLKELPIGTFFKWLHDPPPVDPEYDLAVVKHNQVRPTMVTPYCRNWQGLNDRGAFVHPDGAYAYFMAPMVSFTRARPLPKDRVCNHERFLRDTYNKEGFLFIPTKELYPVPMFRNDGKGVFREEEKDNTLCRVWWKSYRGDCPRQDEKIKLLDGDGQSQPELSQPEVPVSKAEPKAAAAKDDEIRSFVCINGQLERLELDNKLENLLIPIREEIGGTVDIALVVSENQALYTKVKVSDQRAQHKAVFDHYQEAIDYLELQGFNVVSREPMPHSVDPMVYPEYEIRLAQLANDKNIKTAYLFERNHKRAQNHVRQAISWESCYRHMLETGHDYSKGIVSRWRDDVGFEHKLDVATFLSWIRDPPPVKPEQDLAEKKPFRPTMVTPYCRNWNGLNDRGAFIHPGGAYAYFMAPLTVFSAAMALPSKRICNFERMLRWTYNREGFLYIPTRQLYPVPMYNVNGTGVFREEELKLMCLSFWNSYSVDCPRNNETITILRE</sequence>
<keyword evidence="4" id="KW-1185">Reference proteome</keyword>
<keyword evidence="2" id="KW-0472">Membrane</keyword>
<evidence type="ECO:0000313" key="3">
    <source>
        <dbReference type="EMBL" id="CAJ1928160.1"/>
    </source>
</evidence>
<dbReference type="EMBL" id="CAKOGP040000036">
    <property type="protein sequence ID" value="CAJ1928160.1"/>
    <property type="molecule type" value="Genomic_DNA"/>
</dbReference>
<organism evidence="3 4">
    <name type="scientific">Cylindrotheca closterium</name>
    <dbReference type="NCBI Taxonomy" id="2856"/>
    <lineage>
        <taxon>Eukaryota</taxon>
        <taxon>Sar</taxon>
        <taxon>Stramenopiles</taxon>
        <taxon>Ochrophyta</taxon>
        <taxon>Bacillariophyta</taxon>
        <taxon>Bacillariophyceae</taxon>
        <taxon>Bacillariophycidae</taxon>
        <taxon>Bacillariales</taxon>
        <taxon>Bacillariaceae</taxon>
        <taxon>Cylindrotheca</taxon>
    </lineage>
</organism>
<reference evidence="3" key="1">
    <citation type="submission" date="2023-08" db="EMBL/GenBank/DDBJ databases">
        <authorList>
            <person name="Audoor S."/>
            <person name="Bilcke G."/>
        </authorList>
    </citation>
    <scope>NUCLEOTIDE SEQUENCE</scope>
</reference>
<comment type="caution">
    <text evidence="3">The sequence shown here is derived from an EMBL/GenBank/DDBJ whole genome shotgun (WGS) entry which is preliminary data.</text>
</comment>
<accession>A0AAD2CC90</accession>
<protein>
    <submittedName>
        <fullName evidence="3">Uncharacterized protein</fullName>
    </submittedName>
</protein>
<keyword evidence="2" id="KW-1133">Transmembrane helix</keyword>
<evidence type="ECO:0000256" key="1">
    <source>
        <dbReference type="SAM" id="MobiDB-lite"/>
    </source>
</evidence>
<dbReference type="Proteomes" id="UP001295423">
    <property type="component" value="Unassembled WGS sequence"/>
</dbReference>
<feature type="transmembrane region" description="Helical" evidence="2">
    <location>
        <begin position="7"/>
        <end position="29"/>
    </location>
</feature>
<gene>
    <name evidence="3" type="ORF">CYCCA115_LOCUS1409</name>
</gene>
<dbReference type="AlphaFoldDB" id="A0AAD2CC90"/>
<evidence type="ECO:0000256" key="2">
    <source>
        <dbReference type="SAM" id="Phobius"/>
    </source>
</evidence>
<keyword evidence="2" id="KW-0812">Transmembrane</keyword>